<evidence type="ECO:0000313" key="2">
    <source>
        <dbReference type="EMBL" id="GEU87431.1"/>
    </source>
</evidence>
<dbReference type="EMBL" id="BKCJ010009538">
    <property type="protein sequence ID" value="GEU87431.1"/>
    <property type="molecule type" value="Genomic_DNA"/>
</dbReference>
<sequence>MYWIVQVLPPRKPVKSTVITNIKPSSASQWRHKETNHASSSSAPKIVESRTAKHLEPNNHMGTNVSISLCSSSVQCKAYKSYLGLELHQMTSGYISLGLVQNLSSLTPNVPPSKRDGDILFQPMFDEYFNLTPYVVSPMLPATAPLPADTTITSSSTAIDQSIPYASILPIN</sequence>
<feature type="region of interest" description="Disordered" evidence="1">
    <location>
        <begin position="25"/>
        <end position="46"/>
    </location>
</feature>
<organism evidence="2">
    <name type="scientific">Tanacetum cinerariifolium</name>
    <name type="common">Dalmatian daisy</name>
    <name type="synonym">Chrysanthemum cinerariifolium</name>
    <dbReference type="NCBI Taxonomy" id="118510"/>
    <lineage>
        <taxon>Eukaryota</taxon>
        <taxon>Viridiplantae</taxon>
        <taxon>Streptophyta</taxon>
        <taxon>Embryophyta</taxon>
        <taxon>Tracheophyta</taxon>
        <taxon>Spermatophyta</taxon>
        <taxon>Magnoliopsida</taxon>
        <taxon>eudicotyledons</taxon>
        <taxon>Gunneridae</taxon>
        <taxon>Pentapetalae</taxon>
        <taxon>asterids</taxon>
        <taxon>campanulids</taxon>
        <taxon>Asterales</taxon>
        <taxon>Asteraceae</taxon>
        <taxon>Asteroideae</taxon>
        <taxon>Anthemideae</taxon>
        <taxon>Anthemidinae</taxon>
        <taxon>Tanacetum</taxon>
    </lineage>
</organism>
<accession>A0A6L2NMA3</accession>
<proteinExistence type="predicted"/>
<protein>
    <submittedName>
        <fullName evidence="2">Uncharacterized protein</fullName>
    </submittedName>
</protein>
<dbReference type="AlphaFoldDB" id="A0A6L2NMA3"/>
<reference evidence="2" key="1">
    <citation type="journal article" date="2019" name="Sci. Rep.">
        <title>Draft genome of Tanacetum cinerariifolium, the natural source of mosquito coil.</title>
        <authorList>
            <person name="Yamashiro T."/>
            <person name="Shiraishi A."/>
            <person name="Satake H."/>
            <person name="Nakayama K."/>
        </authorList>
    </citation>
    <scope>NUCLEOTIDE SEQUENCE</scope>
</reference>
<name>A0A6L2NMA3_TANCI</name>
<gene>
    <name evidence="2" type="ORF">Tci_059409</name>
</gene>
<evidence type="ECO:0000256" key="1">
    <source>
        <dbReference type="SAM" id="MobiDB-lite"/>
    </source>
</evidence>
<comment type="caution">
    <text evidence="2">The sequence shown here is derived from an EMBL/GenBank/DDBJ whole genome shotgun (WGS) entry which is preliminary data.</text>
</comment>